<feature type="region of interest" description="Disordered" evidence="4">
    <location>
        <begin position="754"/>
        <end position="777"/>
    </location>
</feature>
<feature type="domain" description="Dynamin-type G" evidence="6">
    <location>
        <begin position="29"/>
        <end position="313"/>
    </location>
</feature>
<feature type="compositionally biased region" description="Basic and acidic residues" evidence="4">
    <location>
        <begin position="754"/>
        <end position="763"/>
    </location>
</feature>
<dbReference type="GO" id="GO:0016020">
    <property type="term" value="C:membrane"/>
    <property type="evidence" value="ECO:0007669"/>
    <property type="project" value="TreeGrafter"/>
</dbReference>
<evidence type="ECO:0000256" key="3">
    <source>
        <dbReference type="SAM" id="Coils"/>
    </source>
</evidence>
<accession>A0AAX4IXI9</accession>
<dbReference type="Pfam" id="PF01031">
    <property type="entry name" value="Dynamin_M"/>
    <property type="match status" value="1"/>
</dbReference>
<dbReference type="PROSITE" id="PS51718">
    <property type="entry name" value="G_DYNAMIN_2"/>
    <property type="match status" value="1"/>
</dbReference>
<dbReference type="PANTHER" id="PTHR11566:SF149">
    <property type="entry name" value="GTPASE, PUTATIVE (AFU_ORTHOLOGUE AFUA_6G11890)-RELATED"/>
    <property type="match status" value="1"/>
</dbReference>
<dbReference type="Gene3D" id="3.40.50.300">
    <property type="entry name" value="P-loop containing nucleotide triphosphate hydrolases"/>
    <property type="match status" value="1"/>
</dbReference>
<dbReference type="InterPro" id="IPR027417">
    <property type="entry name" value="P-loop_NTPase"/>
</dbReference>
<dbReference type="GO" id="GO:0005525">
    <property type="term" value="F:GTP binding"/>
    <property type="evidence" value="ECO:0007669"/>
    <property type="project" value="InterPro"/>
</dbReference>
<dbReference type="KEGG" id="cdet:87949474"/>
<gene>
    <name evidence="7" type="ORF">CDEST_12974</name>
</gene>
<protein>
    <submittedName>
        <fullName evidence="7">Dynamin stalk domain, GTPase effector domain-containing protein</fullName>
    </submittedName>
</protein>
<feature type="coiled-coil region" evidence="3">
    <location>
        <begin position="639"/>
        <end position="666"/>
    </location>
</feature>
<dbReference type="CDD" id="cd08771">
    <property type="entry name" value="DLP_1"/>
    <property type="match status" value="1"/>
</dbReference>
<dbReference type="PANTHER" id="PTHR11566">
    <property type="entry name" value="DYNAMIN"/>
    <property type="match status" value="1"/>
</dbReference>
<dbReference type="GO" id="GO:0006897">
    <property type="term" value="P:endocytosis"/>
    <property type="evidence" value="ECO:0007669"/>
    <property type="project" value="TreeGrafter"/>
</dbReference>
<dbReference type="GO" id="GO:0000266">
    <property type="term" value="P:mitochondrial fission"/>
    <property type="evidence" value="ECO:0007669"/>
    <property type="project" value="TreeGrafter"/>
</dbReference>
<keyword evidence="2" id="KW-0342">GTP-binding</keyword>
<dbReference type="InterPro" id="IPR000375">
    <property type="entry name" value="Dynamin_stalk"/>
</dbReference>
<evidence type="ECO:0000259" key="6">
    <source>
        <dbReference type="PROSITE" id="PS51718"/>
    </source>
</evidence>
<dbReference type="Pfam" id="PF02212">
    <property type="entry name" value="GED"/>
    <property type="match status" value="1"/>
</dbReference>
<dbReference type="GeneID" id="87949474"/>
<dbReference type="SUPFAM" id="SSF52540">
    <property type="entry name" value="P-loop containing nucleoside triphosphate hydrolases"/>
    <property type="match status" value="1"/>
</dbReference>
<feature type="region of interest" description="Disordered" evidence="4">
    <location>
        <begin position="697"/>
        <end position="727"/>
    </location>
</feature>
<dbReference type="InterPro" id="IPR022812">
    <property type="entry name" value="Dynamin"/>
</dbReference>
<sequence length="777" mass="87578">MYPILLESGEHRDLLDNIDKLRSQGISRYVDLPEIIVCGEQSAGKSSVLEAISGMSFPTKDNLCTRFATELVLRRDANAGIRIAIIPAPERTAAEIEQISNFRPQVDINEHFLGQVVEDAKSAMGLSDKRVFTTDILHIEIRGPSQPHLTMVDLPGLFRAGNQDQSLEDATIVREMVCKYMARPRSIILAVVSAKSDFALQEVTELARKIDPRGIRTLGLVTKPDTLDAGSDSEAAYLKLVQNEDVKFRLGWHVLKNRNFQMRDASAEDRDKAEEAFFSSGIWASIAPRILGIKSLKPRLSNVLKNQILLQLPSLLRDIERNLEECRQRLKQIGPSRKTIKEQRQYLLRTSQEFSTLMKAAADGNYSHAFFGSALDEDGYKRRLRAVVQNTLTAFAADMDKNGRSRVIAKHASQDGPTGAKELSRLAYIEEVKILMRRSRGCELPGTYNPMIISELFAQQCRPWWQLATKAKDAVLQAVRHETRTILTYVANAETIELLMRFVGKTLDSLETGLDKKMSELIKPHTDGHPITFNHYLTDNVQKAQAARRRVKMENALKDLFGPDYENKEYSVMPTTILTHLLDQTEVNMEVYACENAIDYMEAYYKVALKRFIDDVSVLAVEICLIQFLPDMFTPNIVYDMTDDQVQQLAAESQELMEERAQCLERQEVLEVGLQTLRFLSRHNMVVESDALGEVDLDENTTLTEPGKSEVDSGHSTQAAPSVAGSESLGICVTPEPAVAVAYEQAEDKWAFKMTPKEEREDPWGFTFQKKSKKGKH</sequence>
<dbReference type="GO" id="GO:0005874">
    <property type="term" value="C:microtubule"/>
    <property type="evidence" value="ECO:0007669"/>
    <property type="project" value="TreeGrafter"/>
</dbReference>
<dbReference type="AlphaFoldDB" id="A0AAX4IXI9"/>
<evidence type="ECO:0000313" key="7">
    <source>
        <dbReference type="EMBL" id="WQF87960.1"/>
    </source>
</evidence>
<dbReference type="InterPro" id="IPR001401">
    <property type="entry name" value="Dynamin_GTPase"/>
</dbReference>
<dbReference type="PRINTS" id="PR00195">
    <property type="entry name" value="DYNAMIN"/>
</dbReference>
<dbReference type="Proteomes" id="UP001322277">
    <property type="component" value="Chromosome 8"/>
</dbReference>
<proteinExistence type="predicted"/>
<dbReference type="SMART" id="SM00053">
    <property type="entry name" value="DYNc"/>
    <property type="match status" value="1"/>
</dbReference>
<evidence type="ECO:0000259" key="5">
    <source>
        <dbReference type="PROSITE" id="PS51388"/>
    </source>
</evidence>
<dbReference type="EMBL" id="CP137312">
    <property type="protein sequence ID" value="WQF87960.1"/>
    <property type="molecule type" value="Genomic_DNA"/>
</dbReference>
<reference evidence="8" key="1">
    <citation type="journal article" date="2023" name="bioRxiv">
        <title>Complete genome of the Medicago anthracnose fungus, Colletotrichum destructivum, reveals a mini-chromosome-like region within a core chromosome.</title>
        <authorList>
            <person name="Lapalu N."/>
            <person name="Simon A."/>
            <person name="Lu A."/>
            <person name="Plaumann P.-L."/>
            <person name="Amselem J."/>
            <person name="Pigne S."/>
            <person name="Auger A."/>
            <person name="Koch C."/>
            <person name="Dallery J.-F."/>
            <person name="O'Connell R.J."/>
        </authorList>
    </citation>
    <scope>NUCLEOTIDE SEQUENCE [LARGE SCALE GENOMIC DNA]</scope>
    <source>
        <strain evidence="8">CBS 520.97</strain>
    </source>
</reference>
<dbReference type="InterPro" id="IPR003130">
    <property type="entry name" value="GED"/>
</dbReference>
<dbReference type="FunFam" id="3.40.50.300:FF:001425">
    <property type="entry name" value="Dynamin GTPase, putative"/>
    <property type="match status" value="1"/>
</dbReference>
<evidence type="ECO:0000256" key="4">
    <source>
        <dbReference type="SAM" id="MobiDB-lite"/>
    </source>
</evidence>
<name>A0AAX4IXI9_9PEZI</name>
<dbReference type="Pfam" id="PF00350">
    <property type="entry name" value="Dynamin_N"/>
    <property type="match status" value="1"/>
</dbReference>
<organism evidence="7 8">
    <name type="scientific">Colletotrichum destructivum</name>
    <dbReference type="NCBI Taxonomy" id="34406"/>
    <lineage>
        <taxon>Eukaryota</taxon>
        <taxon>Fungi</taxon>
        <taxon>Dikarya</taxon>
        <taxon>Ascomycota</taxon>
        <taxon>Pezizomycotina</taxon>
        <taxon>Sordariomycetes</taxon>
        <taxon>Hypocreomycetidae</taxon>
        <taxon>Glomerellales</taxon>
        <taxon>Glomerellaceae</taxon>
        <taxon>Colletotrichum</taxon>
        <taxon>Colletotrichum destructivum species complex</taxon>
    </lineage>
</organism>
<evidence type="ECO:0000256" key="1">
    <source>
        <dbReference type="ARBA" id="ARBA00022741"/>
    </source>
</evidence>
<dbReference type="InterPro" id="IPR030381">
    <property type="entry name" value="G_DYNAMIN_dom"/>
</dbReference>
<keyword evidence="8" id="KW-1185">Reference proteome</keyword>
<evidence type="ECO:0000256" key="2">
    <source>
        <dbReference type="ARBA" id="ARBA00023134"/>
    </source>
</evidence>
<dbReference type="GO" id="GO:0048312">
    <property type="term" value="P:intracellular distribution of mitochondria"/>
    <property type="evidence" value="ECO:0007669"/>
    <property type="project" value="TreeGrafter"/>
</dbReference>
<keyword evidence="1" id="KW-0547">Nucleotide-binding</keyword>
<keyword evidence="3" id="KW-0175">Coiled coil</keyword>
<feature type="domain" description="GED" evidence="5">
    <location>
        <begin position="594"/>
        <end position="685"/>
    </location>
</feature>
<dbReference type="InterPro" id="IPR020850">
    <property type="entry name" value="GED_dom"/>
</dbReference>
<dbReference type="GO" id="GO:0008017">
    <property type="term" value="F:microtubule binding"/>
    <property type="evidence" value="ECO:0007669"/>
    <property type="project" value="TreeGrafter"/>
</dbReference>
<dbReference type="PROSITE" id="PS51388">
    <property type="entry name" value="GED"/>
    <property type="match status" value="1"/>
</dbReference>
<dbReference type="GO" id="GO:0016559">
    <property type="term" value="P:peroxisome fission"/>
    <property type="evidence" value="ECO:0007669"/>
    <property type="project" value="TreeGrafter"/>
</dbReference>
<evidence type="ECO:0000313" key="8">
    <source>
        <dbReference type="Proteomes" id="UP001322277"/>
    </source>
</evidence>
<dbReference type="InterPro" id="IPR045063">
    <property type="entry name" value="Dynamin_N"/>
</dbReference>
<dbReference type="RefSeq" id="XP_062785181.1">
    <property type="nucleotide sequence ID" value="XM_062929130.1"/>
</dbReference>
<dbReference type="GO" id="GO:0003924">
    <property type="term" value="F:GTPase activity"/>
    <property type="evidence" value="ECO:0007669"/>
    <property type="project" value="InterPro"/>
</dbReference>
<dbReference type="GO" id="GO:0005739">
    <property type="term" value="C:mitochondrion"/>
    <property type="evidence" value="ECO:0007669"/>
    <property type="project" value="TreeGrafter"/>
</dbReference>